<reference evidence="3 4" key="1">
    <citation type="submission" date="2020-04" db="EMBL/GenBank/DDBJ databases">
        <title>Hymenobacter polaris sp. nov., isolated from Arctic soil.</title>
        <authorList>
            <person name="Dahal R.H."/>
        </authorList>
    </citation>
    <scope>NUCLEOTIDE SEQUENCE [LARGE SCALE GENOMIC DNA]</scope>
    <source>
        <strain evidence="3 4">RP-2-7</strain>
    </source>
</reference>
<accession>A0A7Y0FLV2</accession>
<comment type="caution">
    <text evidence="3">The sequence shown here is derived from an EMBL/GenBank/DDBJ whole genome shotgun (WGS) entry which is preliminary data.</text>
</comment>
<proteinExistence type="predicted"/>
<keyword evidence="1" id="KW-0812">Transmembrane</keyword>
<feature type="signal peptide" evidence="2">
    <location>
        <begin position="1"/>
        <end position="19"/>
    </location>
</feature>
<evidence type="ECO:0000256" key="1">
    <source>
        <dbReference type="SAM" id="Phobius"/>
    </source>
</evidence>
<keyword evidence="1" id="KW-1133">Transmembrane helix</keyword>
<dbReference type="AlphaFoldDB" id="A0A7Y0FLV2"/>
<name>A0A7Y0FLV2_9BACT</name>
<evidence type="ECO:0000256" key="2">
    <source>
        <dbReference type="SAM" id="SignalP"/>
    </source>
</evidence>
<feature type="transmembrane region" description="Helical" evidence="1">
    <location>
        <begin position="82"/>
        <end position="101"/>
    </location>
</feature>
<gene>
    <name evidence="3" type="ORF">HHL22_08305</name>
</gene>
<dbReference type="RefSeq" id="WP_169530451.1">
    <property type="nucleotide sequence ID" value="NZ_JABBGH010000001.1"/>
</dbReference>
<keyword evidence="1" id="KW-0472">Membrane</keyword>
<organism evidence="3 4">
    <name type="scientific">Hymenobacter polaris</name>
    <dbReference type="NCBI Taxonomy" id="2682546"/>
    <lineage>
        <taxon>Bacteria</taxon>
        <taxon>Pseudomonadati</taxon>
        <taxon>Bacteroidota</taxon>
        <taxon>Cytophagia</taxon>
        <taxon>Cytophagales</taxon>
        <taxon>Hymenobacteraceae</taxon>
        <taxon>Hymenobacter</taxon>
    </lineage>
</organism>
<dbReference type="Proteomes" id="UP000559626">
    <property type="component" value="Unassembled WGS sequence"/>
</dbReference>
<protein>
    <submittedName>
        <fullName evidence="3">Uncharacterized protein</fullName>
    </submittedName>
</protein>
<keyword evidence="2" id="KW-0732">Signal</keyword>
<sequence>MRHFLLLLVLLLASLDACAQLNPAGTTQPQPAGPAPDTVAALHRLFAAKRAKRDALAVLSLVIAGTTGYAATQSYSLSDISIAYGTTIGALSIGGIALAYYSQYSRRREQEALEAFKSHQLAKELKRKLKRRYF</sequence>
<keyword evidence="4" id="KW-1185">Reference proteome</keyword>
<dbReference type="EMBL" id="JABBGH010000001">
    <property type="protein sequence ID" value="NML65202.1"/>
    <property type="molecule type" value="Genomic_DNA"/>
</dbReference>
<feature type="chain" id="PRO_5031030364" evidence="2">
    <location>
        <begin position="20"/>
        <end position="134"/>
    </location>
</feature>
<evidence type="ECO:0000313" key="4">
    <source>
        <dbReference type="Proteomes" id="UP000559626"/>
    </source>
</evidence>
<evidence type="ECO:0000313" key="3">
    <source>
        <dbReference type="EMBL" id="NML65202.1"/>
    </source>
</evidence>